<evidence type="ECO:0000313" key="1">
    <source>
        <dbReference type="EMBL" id="ACL47710.1"/>
    </source>
</evidence>
<accession>B8HZ62</accession>
<name>B8HZ62_CYAP4</name>
<dbReference type="HOGENOM" id="CLU_220915_0_0_3"/>
<proteinExistence type="predicted"/>
<gene>
    <name evidence="1" type="ordered locus">Cyan7425_5457</name>
</gene>
<reference evidence="1" key="1">
    <citation type="submission" date="2009-01" db="EMBL/GenBank/DDBJ databases">
        <title>Complete sequence of plasmid1 Cyanothece sp. PCC 7425.</title>
        <authorList>
            <consortium name="US DOE Joint Genome Institute"/>
            <person name="Lucas S."/>
            <person name="Copeland A."/>
            <person name="Lapidus A."/>
            <person name="Glavina del Rio T."/>
            <person name="Dalin E."/>
            <person name="Tice H."/>
            <person name="Bruce D."/>
            <person name="Goodwin L."/>
            <person name="Pitluck S."/>
            <person name="Sims D."/>
            <person name="Meineke L."/>
            <person name="Brettin T."/>
            <person name="Detter J.C."/>
            <person name="Han C."/>
            <person name="Larimer F."/>
            <person name="Land M."/>
            <person name="Hauser L."/>
            <person name="Kyrpides N."/>
            <person name="Ovchinnikova G."/>
            <person name="Liberton M."/>
            <person name="Stoeckel J."/>
            <person name="Banerjee A."/>
            <person name="Singh A."/>
            <person name="Page L."/>
            <person name="Sato H."/>
            <person name="Zhao L."/>
            <person name="Sherman L."/>
            <person name="Pakrasi H."/>
            <person name="Richardson P."/>
        </authorList>
    </citation>
    <scope>NUCLEOTIDE SEQUENCE</scope>
    <source>
        <strain evidence="1">PCC 7425</strain>
        <plasmid evidence="1">pP742501</plasmid>
    </source>
</reference>
<sequence>MPVPGLRAGVVAKTANWVTATIQAPAAAALAPR</sequence>
<dbReference type="KEGG" id="cyn:Cyan7425_5457"/>
<protein>
    <submittedName>
        <fullName evidence="1">Uncharacterized protein</fullName>
    </submittedName>
</protein>
<keyword evidence="1" id="KW-0614">Plasmid</keyword>
<organism evidence="1">
    <name type="scientific">Cyanothece sp. (strain PCC 7425 / ATCC 29141)</name>
    <dbReference type="NCBI Taxonomy" id="395961"/>
    <lineage>
        <taxon>Bacteria</taxon>
        <taxon>Bacillati</taxon>
        <taxon>Cyanobacteriota</taxon>
        <taxon>Cyanophyceae</taxon>
        <taxon>Gomontiellales</taxon>
        <taxon>Cyanothecaceae</taxon>
        <taxon>Cyanothece</taxon>
    </lineage>
</organism>
<geneLocation type="plasmid" evidence="1">
    <name>pP742501</name>
</geneLocation>
<dbReference type="AlphaFoldDB" id="B8HZ62"/>
<dbReference type="EMBL" id="CP001345">
    <property type="protein sequence ID" value="ACL47710.1"/>
    <property type="molecule type" value="Genomic_DNA"/>
</dbReference>